<dbReference type="OrthoDB" id="4386784at2"/>
<sequence length="618" mass="68156">MSKGLRTRKYAPAKKGHRHNIRLVEERRVSYANMQLAQRIVDASGAVGLVDSWRVADGLKTDKGGRPPEVDTRAALTLWTYQAVTQSPQLIAHMAKAVAFGLEGKGWDLLGLSPFEWDEADPKAHFDTYMTWYKRIAACLDRVRATIEPFPEVSKKRRYTVEEWVPFIAYYDEEKGKKKVLARLEERKARGVELVNRLVWASVELMDPDTFAKWNGDIAVDGTIIPVSKNGNPNKKDMLSGKTNPNRLVASTPTLGWHAKEGDHDGENTRKTATHTWGLEATVVAMCGEGFAEPGGAPGLILGVTGGVPAVAPSKRVFESLKNLTDRPELPRRHFIADRLYSPGQNPVKFQMPMRKLGYGFVADMRRDTRGVQTITTSGAPIVDGTAYCPAILNMPRLLDPYTAWEKGQLTDQQFSNLLQARKRLALARYGTKPNKKGDVRLGCPARAEGAEITCPLVPPAEEGKKKAGFQKDELTAAEVPSKASCPKVCQQRTVTLKNTAEDGAKFLQHGPAFMTAEWRKEYGRRNTIESRNAMLKNGSYQGAGDVTTRLMRGWAAQMLCMAMAAVGVNLAMLDAAAWSRPNTSQKPTPPPPRGGRKPDADDIEQWKLGDNAPPKAA</sequence>
<feature type="compositionally biased region" description="Basic and acidic residues" evidence="1">
    <location>
        <begin position="597"/>
        <end position="608"/>
    </location>
</feature>
<dbReference type="RefSeq" id="WP_076599985.1">
    <property type="nucleotide sequence ID" value="NZ_CP046976.1"/>
</dbReference>
<keyword evidence="3" id="KW-1185">Reference proteome</keyword>
<protein>
    <submittedName>
        <fullName evidence="2">Dihydroorotase</fullName>
    </submittedName>
</protein>
<proteinExistence type="predicted"/>
<dbReference type="Proteomes" id="UP000186292">
    <property type="component" value="Unassembled WGS sequence"/>
</dbReference>
<feature type="region of interest" description="Disordered" evidence="1">
    <location>
        <begin position="580"/>
        <end position="618"/>
    </location>
</feature>
<accession>A0A1N7KD76</accession>
<evidence type="ECO:0000256" key="1">
    <source>
        <dbReference type="SAM" id="MobiDB-lite"/>
    </source>
</evidence>
<reference evidence="3" key="1">
    <citation type="submission" date="2017-01" db="EMBL/GenBank/DDBJ databases">
        <authorList>
            <person name="Varghese N."/>
            <person name="Submissions S."/>
        </authorList>
    </citation>
    <scope>NUCLEOTIDE SEQUENCE [LARGE SCALE GENOMIC DNA]</scope>
    <source>
        <strain evidence="3">DSM 44531</strain>
    </source>
</reference>
<dbReference type="AlphaFoldDB" id="A0A1N7KD76"/>
<dbReference type="STRING" id="1161099.SAMN05444817_1189"/>
<evidence type="ECO:0000313" key="2">
    <source>
        <dbReference type="EMBL" id="SIS59523.1"/>
    </source>
</evidence>
<dbReference type="EMBL" id="FTOF01000018">
    <property type="protein sequence ID" value="SIS59523.1"/>
    <property type="molecule type" value="Genomic_DNA"/>
</dbReference>
<name>A0A1N7KD76_9CORY</name>
<organism evidence="2 3">
    <name type="scientific">Corynebacterium appendicis CIP 107643</name>
    <dbReference type="NCBI Taxonomy" id="1161099"/>
    <lineage>
        <taxon>Bacteria</taxon>
        <taxon>Bacillati</taxon>
        <taxon>Actinomycetota</taxon>
        <taxon>Actinomycetes</taxon>
        <taxon>Mycobacteriales</taxon>
        <taxon>Corynebacteriaceae</taxon>
        <taxon>Corynebacterium</taxon>
    </lineage>
</organism>
<evidence type="ECO:0000313" key="3">
    <source>
        <dbReference type="Proteomes" id="UP000186292"/>
    </source>
</evidence>
<gene>
    <name evidence="2" type="ORF">SAMN05444817_1189</name>
</gene>